<protein>
    <submittedName>
        <fullName evidence="1">Proteasome subunit beta type</fullName>
    </submittedName>
</protein>
<evidence type="ECO:0000313" key="2">
    <source>
        <dbReference type="Proteomes" id="UP000595437"/>
    </source>
</evidence>
<dbReference type="EMBL" id="CP045899">
    <property type="protein sequence ID" value="QQP41573.1"/>
    <property type="molecule type" value="Genomic_DNA"/>
</dbReference>
<dbReference type="Proteomes" id="UP000595437">
    <property type="component" value="Chromosome 10"/>
</dbReference>
<dbReference type="Pfam" id="PF00227">
    <property type="entry name" value="Proteasome"/>
    <property type="match status" value="1"/>
</dbReference>
<reference evidence="2" key="1">
    <citation type="submission" date="2021-01" db="EMBL/GenBank/DDBJ databases">
        <title>Caligus Genome Assembly.</title>
        <authorList>
            <person name="Gallardo-Escarate C."/>
        </authorList>
    </citation>
    <scope>NUCLEOTIDE SEQUENCE [LARGE SCALE GENOMIC DNA]</scope>
</reference>
<sequence length="59" mass="6646">MLSSLLYERRFGPFFVNPIVAGYDYVENKPFISGMDLIGASHHSRGLCGLGNFRGFTCW</sequence>
<dbReference type="InterPro" id="IPR029055">
    <property type="entry name" value="Ntn_hydrolases_N"/>
</dbReference>
<dbReference type="OrthoDB" id="204949at2759"/>
<gene>
    <name evidence="1" type="ORF">FKW44_015992</name>
</gene>
<keyword evidence="2" id="KW-1185">Reference proteome</keyword>
<accession>A0A7T8K047</accession>
<dbReference type="GO" id="GO:0005839">
    <property type="term" value="C:proteasome core complex"/>
    <property type="evidence" value="ECO:0007669"/>
    <property type="project" value="InterPro"/>
</dbReference>
<keyword evidence="1" id="KW-0647">Proteasome</keyword>
<dbReference type="InterPro" id="IPR001353">
    <property type="entry name" value="Proteasome_sua/b"/>
</dbReference>
<evidence type="ECO:0000313" key="1">
    <source>
        <dbReference type="EMBL" id="QQP41573.1"/>
    </source>
</evidence>
<dbReference type="Gene3D" id="3.60.20.10">
    <property type="entry name" value="Glutamine Phosphoribosylpyrophosphate, subunit 1, domain 1"/>
    <property type="match status" value="1"/>
</dbReference>
<organism evidence="1 2">
    <name type="scientific">Caligus rogercresseyi</name>
    <name type="common">Sea louse</name>
    <dbReference type="NCBI Taxonomy" id="217165"/>
    <lineage>
        <taxon>Eukaryota</taxon>
        <taxon>Metazoa</taxon>
        <taxon>Ecdysozoa</taxon>
        <taxon>Arthropoda</taxon>
        <taxon>Crustacea</taxon>
        <taxon>Multicrustacea</taxon>
        <taxon>Hexanauplia</taxon>
        <taxon>Copepoda</taxon>
        <taxon>Siphonostomatoida</taxon>
        <taxon>Caligidae</taxon>
        <taxon>Caligus</taxon>
    </lineage>
</organism>
<dbReference type="SUPFAM" id="SSF56235">
    <property type="entry name" value="N-terminal nucleophile aminohydrolases (Ntn hydrolases)"/>
    <property type="match status" value="1"/>
</dbReference>
<proteinExistence type="predicted"/>
<name>A0A7T8K047_CALRO</name>
<dbReference type="GO" id="GO:0051603">
    <property type="term" value="P:proteolysis involved in protein catabolic process"/>
    <property type="evidence" value="ECO:0007669"/>
    <property type="project" value="InterPro"/>
</dbReference>
<dbReference type="AlphaFoldDB" id="A0A7T8K047"/>